<proteinExistence type="predicted"/>
<dbReference type="SUPFAM" id="SSF103247">
    <property type="entry name" value="TT1751-like"/>
    <property type="match status" value="1"/>
</dbReference>
<dbReference type="InterPro" id="IPR035923">
    <property type="entry name" value="TT1751-like_sf"/>
</dbReference>
<protein>
    <submittedName>
        <fullName evidence="2">DUF302 domain-containing protein</fullName>
    </submittedName>
</protein>
<keyword evidence="1" id="KW-0732">Signal</keyword>
<sequence>MKRLTIGFWSVLLAVLLAVPAQANEKLLTARSPQAFDLALEQVQTVLKKHNFTVAHIQKCDGGLKDMGYTTDNYKIVFFGRLEEVRELSKTHPELVPLFPFKLAVYADGKDTRFSVLNPAELAPLLGADKALAEQLVAWERDFRAVLSDMEVVQVAHAD</sequence>
<gene>
    <name evidence="2" type="ORF">L2Y54_07540</name>
</gene>
<evidence type="ECO:0000256" key="1">
    <source>
        <dbReference type="SAM" id="SignalP"/>
    </source>
</evidence>
<feature type="chain" id="PRO_5045228099" evidence="1">
    <location>
        <begin position="24"/>
        <end position="159"/>
    </location>
</feature>
<dbReference type="RefSeq" id="WP_236501206.1">
    <property type="nucleotide sequence ID" value="NZ_CP091244.1"/>
</dbReference>
<accession>A0ABY3T3N9</accession>
<feature type="signal peptide" evidence="1">
    <location>
        <begin position="1"/>
        <end position="23"/>
    </location>
</feature>
<organism evidence="2 3">
    <name type="scientific">Thiothrix winogradskyi</name>
    <dbReference type="NCBI Taxonomy" id="96472"/>
    <lineage>
        <taxon>Bacteria</taxon>
        <taxon>Pseudomonadati</taxon>
        <taxon>Pseudomonadota</taxon>
        <taxon>Gammaproteobacteria</taxon>
        <taxon>Thiotrichales</taxon>
        <taxon>Thiotrichaceae</taxon>
        <taxon>Thiothrix</taxon>
    </lineage>
</organism>
<reference evidence="2" key="1">
    <citation type="journal article" date="2022" name="Microorganisms">
        <title>Two New Species of Filamentous Sulfur Bacteria of the Genus Thiothrix, Thiothrix winogradskyi sp. nov. and 'Candidatus Thiothrix sulfatifontis' sp. nov.</title>
        <authorList>
            <person name="Ravin N.V."/>
            <person name="Rossetti S."/>
            <person name="Beletsky A.V."/>
            <person name="Kadnikov V.V."/>
            <person name="Rudenko T.S."/>
            <person name="Smolyakov D.D."/>
            <person name="Moskvitina M.I."/>
            <person name="Gureeva M.V."/>
            <person name="Mardanov A.V."/>
            <person name="Grabovich M.Y."/>
        </authorList>
    </citation>
    <scope>NUCLEOTIDE SEQUENCE</scope>
    <source>
        <strain evidence="2">CT3</strain>
    </source>
</reference>
<dbReference type="Gene3D" id="3.30.310.70">
    <property type="entry name" value="TT1751-like domain"/>
    <property type="match status" value="1"/>
</dbReference>
<name>A0ABY3T3N9_9GAMM</name>
<dbReference type="InterPro" id="IPR005180">
    <property type="entry name" value="DUF302"/>
</dbReference>
<keyword evidence="3" id="KW-1185">Reference proteome</keyword>
<evidence type="ECO:0000313" key="3">
    <source>
        <dbReference type="Proteomes" id="UP001054801"/>
    </source>
</evidence>
<dbReference type="Proteomes" id="UP001054801">
    <property type="component" value="Chromosome"/>
</dbReference>
<evidence type="ECO:0000313" key="2">
    <source>
        <dbReference type="EMBL" id="UJS25887.1"/>
    </source>
</evidence>
<dbReference type="CDD" id="cd14797">
    <property type="entry name" value="DUF302"/>
    <property type="match status" value="1"/>
</dbReference>
<dbReference type="EMBL" id="CP091244">
    <property type="protein sequence ID" value="UJS25887.1"/>
    <property type="molecule type" value="Genomic_DNA"/>
</dbReference>